<keyword evidence="3" id="KW-1185">Reference proteome</keyword>
<evidence type="ECO:0008006" key="4">
    <source>
        <dbReference type="Google" id="ProtNLM"/>
    </source>
</evidence>
<gene>
    <name evidence="2" type="ORF">DK847_16875</name>
</gene>
<sequence length="170" mass="17597">MKNIIALLTLIVAFCVSSGLAAADGTPAADRTFGDWVLHCAKLSGGQEACALHQKIMARDTRLPVASIALARHDQSHELRLAAVLPLGLDIPAGVAGKAGSTPLLLSVQTCVRRGCIASTTVSDSLLETLRGAGSLSITFKMRGVGEATTIPVSLKGLDEGLKALDTPRN</sequence>
<dbReference type="EMBL" id="QKVK01000009">
    <property type="protein sequence ID" value="PZF75518.1"/>
    <property type="molecule type" value="Genomic_DNA"/>
</dbReference>
<feature type="signal peptide" evidence="1">
    <location>
        <begin position="1"/>
        <end position="21"/>
    </location>
</feature>
<accession>A0A2W2B5W9</accession>
<dbReference type="RefSeq" id="WP_111199712.1">
    <property type="nucleotide sequence ID" value="NZ_QKVK01000009.1"/>
</dbReference>
<keyword evidence="1" id="KW-0732">Signal</keyword>
<proteinExistence type="predicted"/>
<evidence type="ECO:0000256" key="1">
    <source>
        <dbReference type="SAM" id="SignalP"/>
    </source>
</evidence>
<feature type="chain" id="PRO_5015925512" description="Invasion associated locus B family protein" evidence="1">
    <location>
        <begin position="22"/>
        <end position="170"/>
    </location>
</feature>
<evidence type="ECO:0000313" key="3">
    <source>
        <dbReference type="Proteomes" id="UP000248795"/>
    </source>
</evidence>
<protein>
    <recommendedName>
        <fullName evidence="4">Invasion associated locus B family protein</fullName>
    </recommendedName>
</protein>
<dbReference type="InterPro" id="IPR010642">
    <property type="entry name" value="Invasion_prot_B"/>
</dbReference>
<organism evidence="2 3">
    <name type="scientific">Aestuariivirga litoralis</name>
    <dbReference type="NCBI Taxonomy" id="2650924"/>
    <lineage>
        <taxon>Bacteria</taxon>
        <taxon>Pseudomonadati</taxon>
        <taxon>Pseudomonadota</taxon>
        <taxon>Alphaproteobacteria</taxon>
        <taxon>Hyphomicrobiales</taxon>
        <taxon>Aestuariivirgaceae</taxon>
        <taxon>Aestuariivirga</taxon>
    </lineage>
</organism>
<dbReference type="Gene3D" id="2.60.40.1880">
    <property type="entry name" value="Invasion associated locus B (IalB) protein"/>
    <property type="match status" value="1"/>
</dbReference>
<dbReference type="AlphaFoldDB" id="A0A2W2B5W9"/>
<reference evidence="3" key="1">
    <citation type="submission" date="2018-06" db="EMBL/GenBank/DDBJ databases">
        <title>Aestuariibacter litoralis strain KCTC 52945T.</title>
        <authorList>
            <person name="Li X."/>
            <person name="Salam N."/>
            <person name="Li J.-L."/>
            <person name="Chen Y.-M."/>
            <person name="Yang Z.-W."/>
            <person name="Zhang L.-Y."/>
            <person name="Han M.-X."/>
            <person name="Xiao M."/>
            <person name="Li W.-J."/>
        </authorList>
    </citation>
    <scope>NUCLEOTIDE SEQUENCE [LARGE SCALE GENOMIC DNA]</scope>
    <source>
        <strain evidence="3">KCTC 52945</strain>
    </source>
</reference>
<dbReference type="InterPro" id="IPR038696">
    <property type="entry name" value="IalB_sf"/>
</dbReference>
<dbReference type="Proteomes" id="UP000248795">
    <property type="component" value="Unassembled WGS sequence"/>
</dbReference>
<dbReference type="Pfam" id="PF06776">
    <property type="entry name" value="IalB"/>
    <property type="match status" value="1"/>
</dbReference>
<evidence type="ECO:0000313" key="2">
    <source>
        <dbReference type="EMBL" id="PZF75518.1"/>
    </source>
</evidence>
<comment type="caution">
    <text evidence="2">The sequence shown here is derived from an EMBL/GenBank/DDBJ whole genome shotgun (WGS) entry which is preliminary data.</text>
</comment>
<name>A0A2W2B5W9_9HYPH</name>